<proteinExistence type="predicted"/>
<reference evidence="2" key="1">
    <citation type="journal article" date="2023" name="G3 (Bethesda)">
        <title>A reference genome for the long-term kleptoplast-retaining sea slug Elysia crispata morphotype clarki.</title>
        <authorList>
            <person name="Eastman K.E."/>
            <person name="Pendleton A.L."/>
            <person name="Shaikh M.A."/>
            <person name="Suttiyut T."/>
            <person name="Ogas R."/>
            <person name="Tomko P."/>
            <person name="Gavelis G."/>
            <person name="Widhalm J.R."/>
            <person name="Wisecaver J.H."/>
        </authorList>
    </citation>
    <scope>NUCLEOTIDE SEQUENCE</scope>
    <source>
        <strain evidence="2">ECLA1</strain>
    </source>
</reference>
<dbReference type="AlphaFoldDB" id="A0AAE0Z2P7"/>
<keyword evidence="1" id="KW-0472">Membrane</keyword>
<accession>A0AAE0Z2P7</accession>
<evidence type="ECO:0000313" key="3">
    <source>
        <dbReference type="Proteomes" id="UP001283361"/>
    </source>
</evidence>
<keyword evidence="1" id="KW-1133">Transmembrane helix</keyword>
<gene>
    <name evidence="2" type="ORF">RRG08_056191</name>
</gene>
<dbReference type="Proteomes" id="UP001283361">
    <property type="component" value="Unassembled WGS sequence"/>
</dbReference>
<dbReference type="EMBL" id="JAWDGP010004953">
    <property type="protein sequence ID" value="KAK3760782.1"/>
    <property type="molecule type" value="Genomic_DNA"/>
</dbReference>
<protein>
    <submittedName>
        <fullName evidence="2">Uncharacterized protein</fullName>
    </submittedName>
</protein>
<feature type="transmembrane region" description="Helical" evidence="1">
    <location>
        <begin position="86"/>
        <end position="103"/>
    </location>
</feature>
<comment type="caution">
    <text evidence="2">The sequence shown here is derived from an EMBL/GenBank/DDBJ whole genome shotgun (WGS) entry which is preliminary data.</text>
</comment>
<keyword evidence="3" id="KW-1185">Reference proteome</keyword>
<name>A0AAE0Z2P7_9GAST</name>
<keyword evidence="1" id="KW-0812">Transmembrane</keyword>
<evidence type="ECO:0000313" key="2">
    <source>
        <dbReference type="EMBL" id="KAK3760782.1"/>
    </source>
</evidence>
<evidence type="ECO:0000256" key="1">
    <source>
        <dbReference type="SAM" id="Phobius"/>
    </source>
</evidence>
<organism evidence="2 3">
    <name type="scientific">Elysia crispata</name>
    <name type="common">lettuce slug</name>
    <dbReference type="NCBI Taxonomy" id="231223"/>
    <lineage>
        <taxon>Eukaryota</taxon>
        <taxon>Metazoa</taxon>
        <taxon>Spiralia</taxon>
        <taxon>Lophotrochozoa</taxon>
        <taxon>Mollusca</taxon>
        <taxon>Gastropoda</taxon>
        <taxon>Heterobranchia</taxon>
        <taxon>Euthyneura</taxon>
        <taxon>Panpulmonata</taxon>
        <taxon>Sacoglossa</taxon>
        <taxon>Placobranchoidea</taxon>
        <taxon>Plakobranchidae</taxon>
        <taxon>Elysia</taxon>
    </lineage>
</organism>
<sequence>MVTRASKQRSRSPDFDNRCGLRSPTARALSVRGLLQSVTAAVDSRCVCACVCVWGGAGRASIPETRQTASMPGHSRSGRRRVGGQGVTWLAGLVCCPAAGVIVRGD</sequence>